<reference evidence="3" key="1">
    <citation type="submission" date="2020-09" db="EMBL/GenBank/DDBJ databases">
        <title>Sphingomonas sp., a new species isolated from pork steak.</title>
        <authorList>
            <person name="Heidler von Heilborn D."/>
        </authorList>
    </citation>
    <scope>NUCLEOTIDE SEQUENCE [LARGE SCALE GENOMIC DNA]</scope>
</reference>
<dbReference type="Pfam" id="PF13472">
    <property type="entry name" value="Lipase_GDSL_2"/>
    <property type="match status" value="1"/>
</dbReference>
<dbReference type="PANTHER" id="PTHR30383:SF5">
    <property type="entry name" value="SGNH HYDROLASE-TYPE ESTERASE DOMAIN-CONTAINING PROTEIN"/>
    <property type="match status" value="1"/>
</dbReference>
<accession>A0A974S3P4</accession>
<dbReference type="Gene3D" id="3.40.50.1110">
    <property type="entry name" value="SGNH hydrolase"/>
    <property type="match status" value="1"/>
</dbReference>
<evidence type="ECO:0000259" key="1">
    <source>
        <dbReference type="Pfam" id="PF13472"/>
    </source>
</evidence>
<protein>
    <submittedName>
        <fullName evidence="2">Acetylglucosamine-6-sulfatase</fullName>
    </submittedName>
</protein>
<dbReference type="AlphaFoldDB" id="A0A974S3P4"/>
<evidence type="ECO:0000313" key="2">
    <source>
        <dbReference type="EMBL" id="QQV76661.1"/>
    </source>
</evidence>
<dbReference type="SUPFAM" id="SSF52266">
    <property type="entry name" value="SGNH hydrolase"/>
    <property type="match status" value="1"/>
</dbReference>
<dbReference type="Proteomes" id="UP000595894">
    <property type="component" value="Chromosome"/>
</dbReference>
<dbReference type="InterPro" id="IPR013830">
    <property type="entry name" value="SGNH_hydro"/>
</dbReference>
<sequence length="185" mass="20617">MFVGDSITDWWRNDPQRDIFKGYFGKYRPYNIGIAGDETQHVLWRIEHGELDGLAPKLVVLLIGTNNLANANRMSPQETADGVAALVDAIRAKLPKSRILLLGIFPRANRSDDSLRLAVNATNAFIARLADGKTVFYQDIGARFLQPDGTLPGEVMPDYLHPNAAGYKIWADAIRPDVDRLITQK</sequence>
<proteinExistence type="predicted"/>
<dbReference type="EMBL" id="CP061035">
    <property type="protein sequence ID" value="QQV76661.1"/>
    <property type="molecule type" value="Genomic_DNA"/>
</dbReference>
<feature type="domain" description="SGNH hydrolase-type esterase" evidence="1">
    <location>
        <begin position="2"/>
        <end position="169"/>
    </location>
</feature>
<gene>
    <name evidence="2" type="ORF">H5J25_14665</name>
</gene>
<dbReference type="KEGG" id="sari:H5J25_14665"/>
<organism evidence="2 3">
    <name type="scientific">Sphingomonas aliaeris</name>
    <dbReference type="NCBI Taxonomy" id="2759526"/>
    <lineage>
        <taxon>Bacteria</taxon>
        <taxon>Pseudomonadati</taxon>
        <taxon>Pseudomonadota</taxon>
        <taxon>Alphaproteobacteria</taxon>
        <taxon>Sphingomonadales</taxon>
        <taxon>Sphingomonadaceae</taxon>
        <taxon>Sphingomonas</taxon>
    </lineage>
</organism>
<keyword evidence="3" id="KW-1185">Reference proteome</keyword>
<dbReference type="InterPro" id="IPR051532">
    <property type="entry name" value="Ester_Hydrolysis_Enzymes"/>
</dbReference>
<dbReference type="GO" id="GO:0004622">
    <property type="term" value="F:phosphatidylcholine lysophospholipase activity"/>
    <property type="evidence" value="ECO:0007669"/>
    <property type="project" value="TreeGrafter"/>
</dbReference>
<evidence type="ECO:0000313" key="3">
    <source>
        <dbReference type="Proteomes" id="UP000595894"/>
    </source>
</evidence>
<dbReference type="InterPro" id="IPR036514">
    <property type="entry name" value="SGNH_hydro_sf"/>
</dbReference>
<dbReference type="PANTHER" id="PTHR30383">
    <property type="entry name" value="THIOESTERASE 1/PROTEASE 1/LYSOPHOSPHOLIPASE L1"/>
    <property type="match status" value="1"/>
</dbReference>
<name>A0A974S3P4_9SPHN</name>
<dbReference type="RefSeq" id="WP_202092229.1">
    <property type="nucleotide sequence ID" value="NZ_CP061035.1"/>
</dbReference>